<dbReference type="Proteomes" id="UP000243626">
    <property type="component" value="Chromosome"/>
</dbReference>
<evidence type="ECO:0000313" key="7">
    <source>
        <dbReference type="Proteomes" id="UP000243626"/>
    </source>
</evidence>
<keyword evidence="3" id="KW-0378">Hydrolase</keyword>
<keyword evidence="4" id="KW-0812">Transmembrane</keyword>
<feature type="transmembrane region" description="Helical" evidence="4">
    <location>
        <begin position="21"/>
        <end position="42"/>
    </location>
</feature>
<dbReference type="AlphaFoldDB" id="A0AAF0YP40"/>
<evidence type="ECO:0000256" key="2">
    <source>
        <dbReference type="ARBA" id="ARBA00022759"/>
    </source>
</evidence>
<accession>A0AAF0YP40</accession>
<keyword evidence="7" id="KW-1185">Reference proteome</keyword>
<organism evidence="6 7">
    <name type="scientific">Nosocomiicoccus massiliensis</name>
    <dbReference type="NCBI Taxonomy" id="1232430"/>
    <lineage>
        <taxon>Bacteria</taxon>
        <taxon>Bacillati</taxon>
        <taxon>Bacillota</taxon>
        <taxon>Bacilli</taxon>
        <taxon>Bacillales</taxon>
        <taxon>Staphylococcaceae</taxon>
        <taxon>Nosocomiicoccus</taxon>
    </lineage>
</organism>
<dbReference type="InterPro" id="IPR016071">
    <property type="entry name" value="Staphylococal_nuclease_OB-fold"/>
</dbReference>
<dbReference type="RefSeq" id="WP_180953403.1">
    <property type="nucleotide sequence ID" value="NZ_CP136964.1"/>
</dbReference>
<dbReference type="Gene3D" id="2.40.50.90">
    <property type="match status" value="1"/>
</dbReference>
<reference evidence="7" key="1">
    <citation type="submission" date="2017-09" db="EMBL/GenBank/DDBJ databases">
        <title>Bacterial strain isolated from the female urinary microbiota.</title>
        <authorList>
            <person name="Thomas-White K."/>
            <person name="Kumar N."/>
            <person name="Forster S."/>
            <person name="Putonti C."/>
            <person name="Lawley T."/>
            <person name="Wolfe A.J."/>
        </authorList>
    </citation>
    <scope>NUCLEOTIDE SEQUENCE [LARGE SCALE GENOMIC DNA]</scope>
    <source>
        <strain evidence="7">UMB0959</strain>
    </source>
</reference>
<gene>
    <name evidence="6" type="ORF">CJ229_003295</name>
</gene>
<dbReference type="SUPFAM" id="SSF50199">
    <property type="entry name" value="Staphylococcal nuclease"/>
    <property type="match status" value="1"/>
</dbReference>
<evidence type="ECO:0000256" key="4">
    <source>
        <dbReference type="SAM" id="Phobius"/>
    </source>
</evidence>
<dbReference type="GO" id="GO:0016787">
    <property type="term" value="F:hydrolase activity"/>
    <property type="evidence" value="ECO:0007669"/>
    <property type="project" value="UniProtKB-KW"/>
</dbReference>
<dbReference type="KEGG" id="nmy:CJ229_003295"/>
<dbReference type="PANTHER" id="PTHR12302">
    <property type="entry name" value="EBNA2 BINDING PROTEIN P100"/>
    <property type="match status" value="1"/>
</dbReference>
<dbReference type="InterPro" id="IPR035437">
    <property type="entry name" value="SNase_OB-fold_sf"/>
</dbReference>
<dbReference type="PANTHER" id="PTHR12302:SF3">
    <property type="entry name" value="SERINE_THREONINE-PROTEIN KINASE 31"/>
    <property type="match status" value="1"/>
</dbReference>
<feature type="domain" description="TNase-like" evidence="5">
    <location>
        <begin position="62"/>
        <end position="195"/>
    </location>
</feature>
<dbReference type="Pfam" id="PF00565">
    <property type="entry name" value="SNase"/>
    <property type="match status" value="1"/>
</dbReference>
<keyword evidence="2" id="KW-0255">Endonuclease</keyword>
<evidence type="ECO:0000256" key="3">
    <source>
        <dbReference type="ARBA" id="ARBA00022801"/>
    </source>
</evidence>
<dbReference type="PROSITE" id="PS50830">
    <property type="entry name" value="TNASE_3"/>
    <property type="match status" value="1"/>
</dbReference>
<evidence type="ECO:0000259" key="5">
    <source>
        <dbReference type="PROSITE" id="PS50830"/>
    </source>
</evidence>
<dbReference type="GO" id="GO:0004519">
    <property type="term" value="F:endonuclease activity"/>
    <property type="evidence" value="ECO:0007669"/>
    <property type="project" value="UniProtKB-KW"/>
</dbReference>
<dbReference type="SMART" id="SM00318">
    <property type="entry name" value="SNc"/>
    <property type="match status" value="1"/>
</dbReference>
<proteinExistence type="predicted"/>
<evidence type="ECO:0000313" key="6">
    <source>
        <dbReference type="EMBL" id="WOS96782.1"/>
    </source>
</evidence>
<keyword evidence="4" id="KW-1133">Transmembrane helix</keyword>
<dbReference type="EMBL" id="CP136964">
    <property type="protein sequence ID" value="WOS96782.1"/>
    <property type="molecule type" value="Genomic_DNA"/>
</dbReference>
<keyword evidence="1" id="KW-0540">Nuclease</keyword>
<protein>
    <submittedName>
        <fullName evidence="6">Thermonuclease family protein</fullName>
    </submittedName>
</protein>
<reference evidence="6 7" key="2">
    <citation type="submission" date="2023-10" db="EMBL/GenBank/DDBJ databases">
        <authorList>
            <person name="Choi B."/>
        </authorList>
    </citation>
    <scope>NUCLEOTIDE SEQUENCE [LARGE SCALE GENOMIC DNA]</scope>
    <source>
        <strain evidence="6 7">UMB0959</strain>
    </source>
</reference>
<name>A0AAF0YP40_9STAP</name>
<keyword evidence="4" id="KW-0472">Membrane</keyword>
<sequence length="195" mass="22956">MNKKFNVNDLYKPGKDPFKKFRKLSLPGLLIVFLFLIVLYFVSENPKIVETGVDINDAESLVKYEVTVDFHIDGDTTRFYFNDESYSFRYLLIDTPEIGRKSGEKDEPFAKEALHRVEDLLNDAEHIYVMFDQSQTDNYGRYLVYVFADDIMVNEQLVKEGLAEVKYVYPPNTTYENKMRQAEEEAKRKKVGMWR</sequence>
<evidence type="ECO:0000256" key="1">
    <source>
        <dbReference type="ARBA" id="ARBA00022722"/>
    </source>
</evidence>